<evidence type="ECO:0000313" key="2">
    <source>
        <dbReference type="Proteomes" id="UP000216442"/>
    </source>
</evidence>
<comment type="caution">
    <text evidence="1">The sequence shown here is derived from an EMBL/GenBank/DDBJ whole genome shotgun (WGS) entry which is preliminary data.</text>
</comment>
<proteinExistence type="predicted"/>
<organism evidence="1 2">
    <name type="scientific">Mesorhizobium temperatum</name>
    <dbReference type="NCBI Taxonomy" id="241416"/>
    <lineage>
        <taxon>Bacteria</taxon>
        <taxon>Pseudomonadati</taxon>
        <taxon>Pseudomonadota</taxon>
        <taxon>Alphaproteobacteria</taxon>
        <taxon>Hyphomicrobiales</taxon>
        <taxon>Phyllobacteriaceae</taxon>
        <taxon>Mesorhizobium</taxon>
    </lineage>
</organism>
<dbReference type="EMBL" id="NPKJ01000041">
    <property type="protein sequence ID" value="PAQ09540.1"/>
    <property type="molecule type" value="Genomic_DNA"/>
</dbReference>
<gene>
    <name evidence="1" type="ORF">CIT26_13535</name>
</gene>
<accession>A0A271LQD8</accession>
<dbReference type="RefSeq" id="WP_095493039.1">
    <property type="nucleotide sequence ID" value="NZ_NPKJ01000041.1"/>
</dbReference>
<name>A0A271LQD8_9HYPH</name>
<evidence type="ECO:0000313" key="1">
    <source>
        <dbReference type="EMBL" id="PAQ09540.1"/>
    </source>
</evidence>
<keyword evidence="2" id="KW-1185">Reference proteome</keyword>
<dbReference type="AlphaFoldDB" id="A0A271LQD8"/>
<protein>
    <submittedName>
        <fullName evidence="1">Uncharacterized protein</fullName>
    </submittedName>
</protein>
<sequence>MAFRDPRDHSRTERGKTFSLVKKHTLPPNDQGGWMAETRDFLESAAYRTLSTNARRALDRLKIEHIGHGRTHNGKLIVTHDQFISYGVTAEYVGDALDELAFKGLLKITRGRAGNGTAHPNVFRLTFDGDFEGAPASNEWRRCTEEDAKRWAETVREQRKLGRSGVGRKTKTSLRIPEIRPLRIPEIRVAVGAK</sequence>
<dbReference type="Proteomes" id="UP000216442">
    <property type="component" value="Unassembled WGS sequence"/>
</dbReference>
<reference evidence="1 2" key="1">
    <citation type="submission" date="2017-08" db="EMBL/GenBank/DDBJ databases">
        <title>Mesorhizobium wenxinae sp. nov., a novel rhizobial species isolated from root nodules of chickpea (Cicer arietinum L.).</title>
        <authorList>
            <person name="Zhang J."/>
        </authorList>
    </citation>
    <scope>NUCLEOTIDE SEQUENCE [LARGE SCALE GENOMIC DNA]</scope>
    <source>
        <strain evidence="1 2">SDW018</strain>
    </source>
</reference>
<dbReference type="OrthoDB" id="8350299at2"/>